<dbReference type="Pfam" id="PF00230">
    <property type="entry name" value="MIP"/>
    <property type="match status" value="1"/>
</dbReference>
<dbReference type="Gene3D" id="1.20.1080.10">
    <property type="entry name" value="Glycerol uptake facilitator protein"/>
    <property type="match status" value="1"/>
</dbReference>
<evidence type="ECO:0000256" key="8">
    <source>
        <dbReference type="SAM" id="Phobius"/>
    </source>
</evidence>
<dbReference type="Proteomes" id="UP000697107">
    <property type="component" value="Unassembled WGS sequence"/>
</dbReference>
<gene>
    <name evidence="9" type="ORF">PC118_g17591</name>
</gene>
<evidence type="ECO:0000313" key="9">
    <source>
        <dbReference type="EMBL" id="KAG2969171.1"/>
    </source>
</evidence>
<evidence type="ECO:0000256" key="7">
    <source>
        <dbReference type="SAM" id="MobiDB-lite"/>
    </source>
</evidence>
<comment type="similarity">
    <text evidence="2">Belongs to the MIP/aquaporin (TC 1.A.8) family.</text>
</comment>
<dbReference type="VEuPathDB" id="FungiDB:PC110_g18630"/>
<dbReference type="PANTHER" id="PTHR43829">
    <property type="entry name" value="AQUAPORIN OR AQUAGLYCEROPORIN RELATED"/>
    <property type="match status" value="1"/>
</dbReference>
<dbReference type="GO" id="GO:0015250">
    <property type="term" value="F:water channel activity"/>
    <property type="evidence" value="ECO:0007669"/>
    <property type="project" value="TreeGrafter"/>
</dbReference>
<feature type="compositionally biased region" description="Polar residues" evidence="7">
    <location>
        <begin position="276"/>
        <end position="287"/>
    </location>
</feature>
<evidence type="ECO:0000256" key="4">
    <source>
        <dbReference type="ARBA" id="ARBA00022692"/>
    </source>
</evidence>
<keyword evidence="4 8" id="KW-0812">Transmembrane</keyword>
<dbReference type="SUPFAM" id="SSF81338">
    <property type="entry name" value="Aquaporin-like"/>
    <property type="match status" value="1"/>
</dbReference>
<protein>
    <recommendedName>
        <fullName evidence="11">Aquaporin-like</fullName>
    </recommendedName>
</protein>
<dbReference type="InterPro" id="IPR000425">
    <property type="entry name" value="MIP"/>
</dbReference>
<feature type="region of interest" description="Disordered" evidence="7">
    <location>
        <begin position="252"/>
        <end position="287"/>
    </location>
</feature>
<accession>A0A8T1F6C8</accession>
<evidence type="ECO:0000256" key="3">
    <source>
        <dbReference type="ARBA" id="ARBA00022448"/>
    </source>
</evidence>
<comment type="caution">
    <text evidence="9">The sequence shown here is derived from an EMBL/GenBank/DDBJ whole genome shotgun (WGS) entry which is preliminary data.</text>
</comment>
<keyword evidence="5 8" id="KW-1133">Transmembrane helix</keyword>
<sequence>MTRNSDLEKNSHAAYADLESPGDQNLHLQHLTPIENVPYVVKSQFAKEMMAEFLATFVTMLFGLSCMTQVVLSSEASGNFVTIALCWGLSFFFGITVGGGVSVLAFDANFSDLTSGLEIIVGLKDFIATKAECLLHEGLDAVIPHELHQVTKLLLTAKGDATDDASLAKEENRKVSHIFLLRRRQKADHYDDSANCDRFDTLCDRSRAAVFEHEINSTGISDLVGHRRPVGVGLVVDDMVCAELLDKLEPLTGGRSDDSGGSSSLGNLESNDGHTSRTCNQNTLMIV</sequence>
<keyword evidence="6 8" id="KW-0472">Membrane</keyword>
<evidence type="ECO:0000256" key="2">
    <source>
        <dbReference type="ARBA" id="ARBA00006175"/>
    </source>
</evidence>
<dbReference type="InterPro" id="IPR050363">
    <property type="entry name" value="MIP/Aquaporin"/>
</dbReference>
<organism evidence="9 10">
    <name type="scientific">Phytophthora cactorum</name>
    <dbReference type="NCBI Taxonomy" id="29920"/>
    <lineage>
        <taxon>Eukaryota</taxon>
        <taxon>Sar</taxon>
        <taxon>Stramenopiles</taxon>
        <taxon>Oomycota</taxon>
        <taxon>Peronosporomycetes</taxon>
        <taxon>Peronosporales</taxon>
        <taxon>Peronosporaceae</taxon>
        <taxon>Phytophthora</taxon>
    </lineage>
</organism>
<proteinExistence type="inferred from homology"/>
<evidence type="ECO:0000313" key="10">
    <source>
        <dbReference type="Proteomes" id="UP000697107"/>
    </source>
</evidence>
<dbReference type="GO" id="GO:0015254">
    <property type="term" value="F:glycerol channel activity"/>
    <property type="evidence" value="ECO:0007669"/>
    <property type="project" value="TreeGrafter"/>
</dbReference>
<comment type="subcellular location">
    <subcellularLocation>
        <location evidence="1">Membrane</location>
        <topology evidence="1">Multi-pass membrane protein</topology>
    </subcellularLocation>
</comment>
<feature type="transmembrane region" description="Helical" evidence="8">
    <location>
        <begin position="80"/>
        <end position="106"/>
    </location>
</feature>
<dbReference type="PANTHER" id="PTHR43829:SF9">
    <property type="entry name" value="AQUAPORIN-9"/>
    <property type="match status" value="1"/>
</dbReference>
<feature type="transmembrane region" description="Helical" evidence="8">
    <location>
        <begin position="53"/>
        <end position="74"/>
    </location>
</feature>
<reference evidence="9" key="1">
    <citation type="submission" date="2018-10" db="EMBL/GenBank/DDBJ databases">
        <title>Effector identification in a new, highly contiguous assembly of the strawberry crown rot pathogen Phytophthora cactorum.</title>
        <authorList>
            <person name="Armitage A.D."/>
            <person name="Nellist C.F."/>
            <person name="Bates H."/>
            <person name="Vickerstaff R.J."/>
            <person name="Harrison R.J."/>
        </authorList>
    </citation>
    <scope>NUCLEOTIDE SEQUENCE</scope>
    <source>
        <strain evidence="9">P415</strain>
    </source>
</reference>
<dbReference type="GO" id="GO:0005886">
    <property type="term" value="C:plasma membrane"/>
    <property type="evidence" value="ECO:0007669"/>
    <property type="project" value="TreeGrafter"/>
</dbReference>
<evidence type="ECO:0000256" key="1">
    <source>
        <dbReference type="ARBA" id="ARBA00004141"/>
    </source>
</evidence>
<evidence type="ECO:0000256" key="6">
    <source>
        <dbReference type="ARBA" id="ARBA00023136"/>
    </source>
</evidence>
<keyword evidence="3" id="KW-0813">Transport</keyword>
<feature type="compositionally biased region" description="Low complexity" evidence="7">
    <location>
        <begin position="259"/>
        <end position="270"/>
    </location>
</feature>
<dbReference type="AlphaFoldDB" id="A0A8T1F6C8"/>
<evidence type="ECO:0000256" key="5">
    <source>
        <dbReference type="ARBA" id="ARBA00022989"/>
    </source>
</evidence>
<dbReference type="InterPro" id="IPR023271">
    <property type="entry name" value="Aquaporin-like"/>
</dbReference>
<dbReference type="EMBL" id="RCML01000807">
    <property type="protein sequence ID" value="KAG2969171.1"/>
    <property type="molecule type" value="Genomic_DNA"/>
</dbReference>
<name>A0A8T1F6C8_9STRA</name>
<evidence type="ECO:0008006" key="11">
    <source>
        <dbReference type="Google" id="ProtNLM"/>
    </source>
</evidence>